<dbReference type="GO" id="GO:0016740">
    <property type="term" value="F:transferase activity"/>
    <property type="evidence" value="ECO:0007669"/>
    <property type="project" value="UniProtKB-UniRule"/>
</dbReference>
<dbReference type="RefSeq" id="WP_238142694.1">
    <property type="nucleotide sequence ID" value="NZ_DF977003.1"/>
</dbReference>
<comment type="catalytic activity">
    <reaction evidence="9 10">
        <text>L-threonyl-[protein] + FAD = FMN-L-threonyl-[protein] + AMP + H(+)</text>
        <dbReference type="Rhea" id="RHEA:36847"/>
        <dbReference type="Rhea" id="RHEA-COMP:11060"/>
        <dbReference type="Rhea" id="RHEA-COMP:11061"/>
        <dbReference type="ChEBI" id="CHEBI:15378"/>
        <dbReference type="ChEBI" id="CHEBI:30013"/>
        <dbReference type="ChEBI" id="CHEBI:57692"/>
        <dbReference type="ChEBI" id="CHEBI:74257"/>
        <dbReference type="ChEBI" id="CHEBI:456215"/>
        <dbReference type="EC" id="2.7.1.180"/>
    </reaction>
</comment>
<evidence type="ECO:0000313" key="12">
    <source>
        <dbReference type="EMBL" id="GAQ25854.1"/>
    </source>
</evidence>
<keyword evidence="4 10" id="KW-0808">Transferase</keyword>
<dbReference type="PANTHER" id="PTHR30040:SF2">
    <property type="entry name" value="FAD:PROTEIN FMN TRANSFERASE"/>
    <property type="match status" value="1"/>
</dbReference>
<gene>
    <name evidence="12" type="ORF">TSYNT_9103</name>
</gene>
<evidence type="ECO:0000256" key="1">
    <source>
        <dbReference type="ARBA" id="ARBA00011955"/>
    </source>
</evidence>
<keyword evidence="7 10" id="KW-0460">Magnesium</keyword>
<keyword evidence="6 10" id="KW-0274">FAD</keyword>
<dbReference type="InterPro" id="IPR024932">
    <property type="entry name" value="ApbE"/>
</dbReference>
<evidence type="ECO:0000256" key="2">
    <source>
        <dbReference type="ARBA" id="ARBA00016337"/>
    </source>
</evidence>
<dbReference type="Gene3D" id="3.10.520.10">
    <property type="entry name" value="ApbE-like domains"/>
    <property type="match status" value="1"/>
</dbReference>
<feature type="binding site" evidence="11">
    <location>
        <position position="252"/>
    </location>
    <ligand>
        <name>Mg(2+)</name>
        <dbReference type="ChEBI" id="CHEBI:18420"/>
    </ligand>
</feature>
<dbReference type="Proteomes" id="UP000062160">
    <property type="component" value="Unassembled WGS sequence"/>
</dbReference>
<evidence type="ECO:0000256" key="9">
    <source>
        <dbReference type="ARBA" id="ARBA00048540"/>
    </source>
</evidence>
<dbReference type="PANTHER" id="PTHR30040">
    <property type="entry name" value="THIAMINE BIOSYNTHESIS LIPOPROTEIN APBE"/>
    <property type="match status" value="1"/>
</dbReference>
<protein>
    <recommendedName>
        <fullName evidence="2 10">FAD:protein FMN transferase</fullName>
        <ecNumber evidence="1 10">2.7.1.180</ecNumber>
    </recommendedName>
    <alternativeName>
        <fullName evidence="8 10">Flavin transferase</fullName>
    </alternativeName>
</protein>
<comment type="similarity">
    <text evidence="10">Belongs to the ApbE family.</text>
</comment>
<reference evidence="12" key="1">
    <citation type="journal article" date="2016" name="Genome Announc.">
        <title>Draft Genome Sequence of the Syntrophic Lactate-Degrading Bacterium Tepidanaerobacter syntrophicus JLT.</title>
        <authorList>
            <person name="Matsuura N."/>
            <person name="Ohashi A."/>
            <person name="Tourlousse D.M."/>
            <person name="Sekiguchi Y."/>
        </authorList>
    </citation>
    <scope>NUCLEOTIDE SEQUENCE [LARGE SCALE GENOMIC DNA]</scope>
    <source>
        <strain evidence="12">JL</strain>
    </source>
</reference>
<evidence type="ECO:0000256" key="11">
    <source>
        <dbReference type="PIRSR" id="PIRSR006268-2"/>
    </source>
</evidence>
<dbReference type="SUPFAM" id="SSF143631">
    <property type="entry name" value="ApbE-like"/>
    <property type="match status" value="1"/>
</dbReference>
<dbReference type="EC" id="2.7.1.180" evidence="1 10"/>
<keyword evidence="5 10" id="KW-0479">Metal-binding</keyword>
<evidence type="ECO:0000256" key="7">
    <source>
        <dbReference type="ARBA" id="ARBA00022842"/>
    </source>
</evidence>
<keyword evidence="12" id="KW-0449">Lipoprotein</keyword>
<dbReference type="GO" id="GO:0046872">
    <property type="term" value="F:metal ion binding"/>
    <property type="evidence" value="ECO:0007669"/>
    <property type="project" value="UniProtKB-UniRule"/>
</dbReference>
<feature type="binding site" evidence="11">
    <location>
        <position position="138"/>
    </location>
    <ligand>
        <name>Mg(2+)</name>
        <dbReference type="ChEBI" id="CHEBI:18420"/>
    </ligand>
</feature>
<dbReference type="STRING" id="224999.GCA_001485475_01890"/>
<name>A0A0U9HGF2_9FIRM</name>
<sequence>MLDTIIKIEAFGPNASSSIDEVFARIGDIESKMTVNADSSEIIEVNKRAGKESYKVSPDTFYVVKKGLEYSRLSQGKFDITIGPLVKLWGIGTDKARIPRPDEIEKALELVDYTQVLLDEKSNSIFLKKEGMALDLGAIAKGYAADEAARILRENGVKSGLIDLGGNIYALGEKPDGKLWKIGVQNPFEPRGSSFATLEVADKTLVTSGIYERYFEENGKRYHHILDTATGFPVENGLASVTIISESSIDADAMSTMVFSMGLDLGTKFIERQKGIEAIFVTTDRKVYATSGVKNYNFKIIDKTFGQEDI</sequence>
<feature type="binding site" evidence="11">
    <location>
        <position position="256"/>
    </location>
    <ligand>
        <name>Mg(2+)</name>
        <dbReference type="ChEBI" id="CHEBI:18420"/>
    </ligand>
</feature>
<comment type="cofactor">
    <cofactor evidence="11">
        <name>Mg(2+)</name>
        <dbReference type="ChEBI" id="CHEBI:18420"/>
    </cofactor>
    <cofactor evidence="11">
        <name>Mn(2+)</name>
        <dbReference type="ChEBI" id="CHEBI:29035"/>
    </cofactor>
    <text evidence="11">Magnesium. Can also use manganese.</text>
</comment>
<keyword evidence="3 10" id="KW-0285">Flavoprotein</keyword>
<keyword evidence="13" id="KW-1185">Reference proteome</keyword>
<dbReference type="AlphaFoldDB" id="A0A0U9HGF2"/>
<evidence type="ECO:0000256" key="6">
    <source>
        <dbReference type="ARBA" id="ARBA00022827"/>
    </source>
</evidence>
<evidence type="ECO:0000313" key="13">
    <source>
        <dbReference type="Proteomes" id="UP000062160"/>
    </source>
</evidence>
<organism evidence="12">
    <name type="scientific">Tepidanaerobacter syntrophicus</name>
    <dbReference type="NCBI Taxonomy" id="224999"/>
    <lineage>
        <taxon>Bacteria</taxon>
        <taxon>Bacillati</taxon>
        <taxon>Bacillota</taxon>
        <taxon>Clostridia</taxon>
        <taxon>Thermosediminibacterales</taxon>
        <taxon>Tepidanaerobacteraceae</taxon>
        <taxon>Tepidanaerobacter</taxon>
    </lineage>
</organism>
<dbReference type="Pfam" id="PF02424">
    <property type="entry name" value="ApbE"/>
    <property type="match status" value="1"/>
</dbReference>
<evidence type="ECO:0000256" key="10">
    <source>
        <dbReference type="PIRNR" id="PIRNR006268"/>
    </source>
</evidence>
<evidence type="ECO:0000256" key="8">
    <source>
        <dbReference type="ARBA" id="ARBA00031306"/>
    </source>
</evidence>
<dbReference type="EMBL" id="DF977003">
    <property type="protein sequence ID" value="GAQ25854.1"/>
    <property type="molecule type" value="Genomic_DNA"/>
</dbReference>
<dbReference type="PIRSF" id="PIRSF006268">
    <property type="entry name" value="ApbE"/>
    <property type="match status" value="1"/>
</dbReference>
<evidence type="ECO:0000256" key="5">
    <source>
        <dbReference type="ARBA" id="ARBA00022723"/>
    </source>
</evidence>
<evidence type="ECO:0000256" key="3">
    <source>
        <dbReference type="ARBA" id="ARBA00022630"/>
    </source>
</evidence>
<proteinExistence type="inferred from homology"/>
<dbReference type="InterPro" id="IPR003374">
    <property type="entry name" value="ApbE-like_sf"/>
</dbReference>
<evidence type="ECO:0000256" key="4">
    <source>
        <dbReference type="ARBA" id="ARBA00022679"/>
    </source>
</evidence>
<accession>A0A0U9HGF2</accession>